<dbReference type="HOGENOM" id="CLU_877158_0_0_1"/>
<dbReference type="InterPro" id="IPR036428">
    <property type="entry name" value="PCD_sf"/>
</dbReference>
<feature type="compositionally biased region" description="Polar residues" evidence="5">
    <location>
        <begin position="265"/>
        <end position="274"/>
    </location>
</feature>
<comment type="similarity">
    <text evidence="2">Belongs to the pterin-4-alpha-carbinolamine dehydratase family.</text>
</comment>
<evidence type="ECO:0000256" key="4">
    <source>
        <dbReference type="ARBA" id="ARBA00023239"/>
    </source>
</evidence>
<feature type="region of interest" description="Disordered" evidence="5">
    <location>
        <begin position="257"/>
        <end position="317"/>
    </location>
</feature>
<evidence type="ECO:0000313" key="7">
    <source>
        <dbReference type="Proteomes" id="UP000016930"/>
    </source>
</evidence>
<reference evidence="6 7" key="1">
    <citation type="journal article" date="2012" name="Proc. Natl. Acad. Sci. U.S.A.">
        <title>Comparative genomics of Ceriporiopsis subvermispora and Phanerochaete chrysosporium provide insight into selective ligninolysis.</title>
        <authorList>
            <person name="Fernandez-Fueyo E."/>
            <person name="Ruiz-Duenas F.J."/>
            <person name="Ferreira P."/>
            <person name="Floudas D."/>
            <person name="Hibbett D.S."/>
            <person name="Canessa P."/>
            <person name="Larrondo L.F."/>
            <person name="James T.Y."/>
            <person name="Seelenfreund D."/>
            <person name="Lobos S."/>
            <person name="Polanco R."/>
            <person name="Tello M."/>
            <person name="Honda Y."/>
            <person name="Watanabe T."/>
            <person name="Watanabe T."/>
            <person name="Ryu J.S."/>
            <person name="Kubicek C.P."/>
            <person name="Schmoll M."/>
            <person name="Gaskell J."/>
            <person name="Hammel K.E."/>
            <person name="St John F.J."/>
            <person name="Vanden Wymelenberg A."/>
            <person name="Sabat G."/>
            <person name="Splinter BonDurant S."/>
            <person name="Syed K."/>
            <person name="Yadav J.S."/>
            <person name="Doddapaneni H."/>
            <person name="Subramanian V."/>
            <person name="Lavin J.L."/>
            <person name="Oguiza J.A."/>
            <person name="Perez G."/>
            <person name="Pisabarro A.G."/>
            <person name="Ramirez L."/>
            <person name="Santoyo F."/>
            <person name="Master E."/>
            <person name="Coutinho P.M."/>
            <person name="Henrissat B."/>
            <person name="Lombard V."/>
            <person name="Magnuson J.K."/>
            <person name="Kuees U."/>
            <person name="Hori C."/>
            <person name="Igarashi K."/>
            <person name="Samejima M."/>
            <person name="Held B.W."/>
            <person name="Barry K.W."/>
            <person name="LaButti K.M."/>
            <person name="Lapidus A."/>
            <person name="Lindquist E.A."/>
            <person name="Lucas S.M."/>
            <person name="Riley R."/>
            <person name="Salamov A.A."/>
            <person name="Hoffmeister D."/>
            <person name="Schwenk D."/>
            <person name="Hadar Y."/>
            <person name="Yarden O."/>
            <person name="de Vries R.P."/>
            <person name="Wiebenga A."/>
            <person name="Stenlid J."/>
            <person name="Eastwood D."/>
            <person name="Grigoriev I.V."/>
            <person name="Berka R.M."/>
            <person name="Blanchette R.A."/>
            <person name="Kersten P."/>
            <person name="Martinez A.T."/>
            <person name="Vicuna R."/>
            <person name="Cullen D."/>
        </authorList>
    </citation>
    <scope>NUCLEOTIDE SEQUENCE [LARGE SCALE GENOMIC DNA]</scope>
    <source>
        <strain evidence="6 7">B</strain>
    </source>
</reference>
<dbReference type="SUPFAM" id="SSF55248">
    <property type="entry name" value="PCD-like"/>
    <property type="match status" value="1"/>
</dbReference>
<evidence type="ECO:0000256" key="2">
    <source>
        <dbReference type="ARBA" id="ARBA00006472"/>
    </source>
</evidence>
<evidence type="ECO:0000256" key="3">
    <source>
        <dbReference type="ARBA" id="ARBA00013252"/>
    </source>
</evidence>
<evidence type="ECO:0000256" key="1">
    <source>
        <dbReference type="ARBA" id="ARBA00001554"/>
    </source>
</evidence>
<sequence>MASIWGAARRAMTHHRFSSRKFPPRGIVVIQEARRCAHKFSNGKNPYDIVSELLLPPLPAKPLRKSTTHLTSEEIQDYLEPLYSRGWVVYSSQRAYGSSPYSPDASEGGPSPELVKGLWFRSNASAVRFLRTALDIAEKENHHPTHISLISRHIILRMHTHEAVPNEELSHVVQDPVVPGITLRDVRLAYLLENAYVHAVINRETLNTSRMTIQNQELPWTALQLEKLRYSQSAESEEDGAKQPEIKVYAPRMKVTRSPRGLVTPQYTPSSDPTGSMPVSAAASAAGEEVPVDPEDLGELERQFWNGGSSGNRAAQE</sequence>
<organism evidence="6 7">
    <name type="scientific">Ceriporiopsis subvermispora (strain B)</name>
    <name type="common">White-rot fungus</name>
    <name type="synonym">Gelatoporia subvermispora</name>
    <dbReference type="NCBI Taxonomy" id="914234"/>
    <lineage>
        <taxon>Eukaryota</taxon>
        <taxon>Fungi</taxon>
        <taxon>Dikarya</taxon>
        <taxon>Basidiomycota</taxon>
        <taxon>Agaricomycotina</taxon>
        <taxon>Agaricomycetes</taxon>
        <taxon>Polyporales</taxon>
        <taxon>Gelatoporiaceae</taxon>
        <taxon>Gelatoporia</taxon>
    </lineage>
</organism>
<dbReference type="GO" id="GO:0006729">
    <property type="term" value="P:tetrahydrobiopterin biosynthetic process"/>
    <property type="evidence" value="ECO:0007669"/>
    <property type="project" value="InterPro"/>
</dbReference>
<name>M2QGY5_CERS8</name>
<dbReference type="AlphaFoldDB" id="M2QGY5"/>
<dbReference type="Gene3D" id="3.30.1360.20">
    <property type="entry name" value="Transcriptional coactivator/pterin dehydratase"/>
    <property type="match status" value="1"/>
</dbReference>
<comment type="catalytic activity">
    <reaction evidence="1">
        <text>(4aS,6R)-4a-hydroxy-L-erythro-5,6,7,8-tetrahydrobiopterin = (6R)-L-erythro-6,7-dihydrobiopterin + H2O</text>
        <dbReference type="Rhea" id="RHEA:11920"/>
        <dbReference type="ChEBI" id="CHEBI:15377"/>
        <dbReference type="ChEBI" id="CHEBI:15642"/>
        <dbReference type="ChEBI" id="CHEBI:43120"/>
        <dbReference type="EC" id="4.2.1.96"/>
    </reaction>
</comment>
<dbReference type="GO" id="GO:0008124">
    <property type="term" value="F:4-alpha-hydroxytetrahydrobiopterin dehydratase activity"/>
    <property type="evidence" value="ECO:0007669"/>
    <property type="project" value="UniProtKB-EC"/>
</dbReference>
<dbReference type="STRING" id="914234.M2QGY5"/>
<gene>
    <name evidence="6" type="ORF">CERSUDRAFT_119863</name>
</gene>
<dbReference type="Proteomes" id="UP000016930">
    <property type="component" value="Unassembled WGS sequence"/>
</dbReference>
<dbReference type="EMBL" id="KB445820">
    <property type="protein sequence ID" value="EMD31305.1"/>
    <property type="molecule type" value="Genomic_DNA"/>
</dbReference>
<evidence type="ECO:0000313" key="6">
    <source>
        <dbReference type="EMBL" id="EMD31305.1"/>
    </source>
</evidence>
<evidence type="ECO:0000256" key="5">
    <source>
        <dbReference type="SAM" id="MobiDB-lite"/>
    </source>
</evidence>
<dbReference type="InterPro" id="IPR001533">
    <property type="entry name" value="Pterin_deHydtase"/>
</dbReference>
<accession>M2QGY5</accession>
<protein>
    <recommendedName>
        <fullName evidence="3">4a-hydroxytetrahydrobiopterin dehydratase</fullName>
        <ecNumber evidence="3">4.2.1.96</ecNumber>
    </recommendedName>
</protein>
<dbReference type="OrthoDB" id="3263285at2759"/>
<dbReference type="EC" id="4.2.1.96" evidence="3"/>
<keyword evidence="7" id="KW-1185">Reference proteome</keyword>
<keyword evidence="4" id="KW-0456">Lyase</keyword>
<dbReference type="Pfam" id="PF01329">
    <property type="entry name" value="Pterin_4a"/>
    <property type="match status" value="1"/>
</dbReference>
<proteinExistence type="inferred from homology"/>